<accession>A0AAD6TXC2</accession>
<dbReference type="AlphaFoldDB" id="A0AAD6TXC2"/>
<name>A0AAD6TXC2_9AGAR</name>
<comment type="caution">
    <text evidence="1">The sequence shown here is derived from an EMBL/GenBank/DDBJ whole genome shotgun (WGS) entry which is preliminary data.</text>
</comment>
<dbReference type="Proteomes" id="UP001222325">
    <property type="component" value="Unassembled WGS sequence"/>
</dbReference>
<evidence type="ECO:0000313" key="2">
    <source>
        <dbReference type="Proteomes" id="UP001222325"/>
    </source>
</evidence>
<keyword evidence="2" id="KW-1185">Reference proteome</keyword>
<protein>
    <submittedName>
        <fullName evidence="1">Uncharacterized protein</fullName>
    </submittedName>
</protein>
<reference evidence="1" key="1">
    <citation type="submission" date="2023-03" db="EMBL/GenBank/DDBJ databases">
        <title>Massive genome expansion in bonnet fungi (Mycena s.s.) driven by repeated elements and novel gene families across ecological guilds.</title>
        <authorList>
            <consortium name="Lawrence Berkeley National Laboratory"/>
            <person name="Harder C.B."/>
            <person name="Miyauchi S."/>
            <person name="Viragh M."/>
            <person name="Kuo A."/>
            <person name="Thoen E."/>
            <person name="Andreopoulos B."/>
            <person name="Lu D."/>
            <person name="Skrede I."/>
            <person name="Drula E."/>
            <person name="Henrissat B."/>
            <person name="Morin E."/>
            <person name="Kohler A."/>
            <person name="Barry K."/>
            <person name="LaButti K."/>
            <person name="Morin E."/>
            <person name="Salamov A."/>
            <person name="Lipzen A."/>
            <person name="Mereny Z."/>
            <person name="Hegedus B."/>
            <person name="Baldrian P."/>
            <person name="Stursova M."/>
            <person name="Weitz H."/>
            <person name="Taylor A."/>
            <person name="Grigoriev I.V."/>
            <person name="Nagy L.G."/>
            <person name="Martin F."/>
            <person name="Kauserud H."/>
        </authorList>
    </citation>
    <scope>NUCLEOTIDE SEQUENCE</scope>
    <source>
        <strain evidence="1">CBHHK173m</strain>
    </source>
</reference>
<organism evidence="1 2">
    <name type="scientific">Mycena belliarum</name>
    <dbReference type="NCBI Taxonomy" id="1033014"/>
    <lineage>
        <taxon>Eukaryota</taxon>
        <taxon>Fungi</taxon>
        <taxon>Dikarya</taxon>
        <taxon>Basidiomycota</taxon>
        <taxon>Agaricomycotina</taxon>
        <taxon>Agaricomycetes</taxon>
        <taxon>Agaricomycetidae</taxon>
        <taxon>Agaricales</taxon>
        <taxon>Marasmiineae</taxon>
        <taxon>Mycenaceae</taxon>
        <taxon>Mycena</taxon>
    </lineage>
</organism>
<sequence>MQYMVYGLPPDDDVPPPAPVPPLLLVNSSTSTPRDLSALRGPAAMHPWRTVRKRNHRLLPQRSERRPFRKSLPKRAVISAPRAAVLALHDSPTIPIPTLPTPPLDPGRSVQPGHLLGLTPLHPDDPIHPDDVAPIDLPAPSLCPCPTDHFLGIPADTEYGVIHRLAYACSRVVPPAVEVANDLCDVVWPPLVFRDGTSAPNPAARLDLLGRMPSDHLVFLVAIAHMGRLEPHFALFFDRALTDFALAWVNHCELAGEAG</sequence>
<proteinExistence type="predicted"/>
<gene>
    <name evidence="1" type="ORF">B0H15DRAFT_861646</name>
</gene>
<dbReference type="EMBL" id="JARJCN010000072">
    <property type="protein sequence ID" value="KAJ7077547.1"/>
    <property type="molecule type" value="Genomic_DNA"/>
</dbReference>
<evidence type="ECO:0000313" key="1">
    <source>
        <dbReference type="EMBL" id="KAJ7077547.1"/>
    </source>
</evidence>